<dbReference type="AlphaFoldDB" id="A0AAD8F9Y1"/>
<keyword evidence="4 9" id="KW-1133">Transmembrane helix</keyword>
<dbReference type="InterPro" id="IPR017452">
    <property type="entry name" value="GPCR_Rhodpsn_7TM"/>
</dbReference>
<keyword evidence="2" id="KW-1003">Cell membrane</keyword>
<evidence type="ECO:0000256" key="3">
    <source>
        <dbReference type="ARBA" id="ARBA00022692"/>
    </source>
</evidence>
<dbReference type="EMBL" id="JASAOG010000069">
    <property type="protein sequence ID" value="KAK0055474.1"/>
    <property type="molecule type" value="Genomic_DNA"/>
</dbReference>
<organism evidence="11 12">
    <name type="scientific">Biomphalaria pfeifferi</name>
    <name type="common">Bloodfluke planorb</name>
    <name type="synonym">Freshwater snail</name>
    <dbReference type="NCBI Taxonomy" id="112525"/>
    <lineage>
        <taxon>Eukaryota</taxon>
        <taxon>Metazoa</taxon>
        <taxon>Spiralia</taxon>
        <taxon>Lophotrochozoa</taxon>
        <taxon>Mollusca</taxon>
        <taxon>Gastropoda</taxon>
        <taxon>Heterobranchia</taxon>
        <taxon>Euthyneura</taxon>
        <taxon>Panpulmonata</taxon>
        <taxon>Hygrophila</taxon>
        <taxon>Lymnaeoidea</taxon>
        <taxon>Planorbidae</taxon>
        <taxon>Biomphalaria</taxon>
    </lineage>
</organism>
<dbReference type="SUPFAM" id="SSF81321">
    <property type="entry name" value="Family A G protein-coupled receptor-like"/>
    <property type="match status" value="1"/>
</dbReference>
<reference evidence="11" key="1">
    <citation type="journal article" date="2023" name="PLoS Negl. Trop. Dis.">
        <title>A genome sequence for Biomphalaria pfeifferi, the major vector snail for the human-infecting parasite Schistosoma mansoni.</title>
        <authorList>
            <person name="Bu L."/>
            <person name="Lu L."/>
            <person name="Laidemitt M.R."/>
            <person name="Zhang S.M."/>
            <person name="Mutuku M."/>
            <person name="Mkoji G."/>
            <person name="Steinauer M."/>
            <person name="Loker E.S."/>
        </authorList>
    </citation>
    <scope>NUCLEOTIDE SEQUENCE</scope>
    <source>
        <strain evidence="11">KasaAsao</strain>
    </source>
</reference>
<evidence type="ECO:0000259" key="10">
    <source>
        <dbReference type="PROSITE" id="PS50262"/>
    </source>
</evidence>
<keyword evidence="3 9" id="KW-0812">Transmembrane</keyword>
<gene>
    <name evidence="11" type="ORF">Bpfe_014985</name>
</gene>
<dbReference type="PROSITE" id="PS50262">
    <property type="entry name" value="G_PROTEIN_RECEP_F1_2"/>
    <property type="match status" value="1"/>
</dbReference>
<evidence type="ECO:0000256" key="2">
    <source>
        <dbReference type="ARBA" id="ARBA00022475"/>
    </source>
</evidence>
<comment type="subcellular location">
    <subcellularLocation>
        <location evidence="1">Cell membrane</location>
        <topology evidence="1">Multi-pass membrane protein</topology>
    </subcellularLocation>
</comment>
<evidence type="ECO:0000313" key="11">
    <source>
        <dbReference type="EMBL" id="KAK0055474.1"/>
    </source>
</evidence>
<dbReference type="GO" id="GO:0005886">
    <property type="term" value="C:plasma membrane"/>
    <property type="evidence" value="ECO:0007669"/>
    <property type="project" value="UniProtKB-SubCell"/>
</dbReference>
<keyword evidence="5" id="KW-0297">G-protein coupled receptor</keyword>
<feature type="transmembrane region" description="Helical" evidence="9">
    <location>
        <begin position="207"/>
        <end position="232"/>
    </location>
</feature>
<feature type="domain" description="G-protein coupled receptors family 1 profile" evidence="10">
    <location>
        <begin position="45"/>
        <end position="405"/>
    </location>
</feature>
<feature type="transmembrane region" description="Helical" evidence="9">
    <location>
        <begin position="350"/>
        <end position="376"/>
    </location>
</feature>
<keyword evidence="7 11" id="KW-0675">Receptor</keyword>
<dbReference type="InterPro" id="IPR000276">
    <property type="entry name" value="GPCR_Rhodpsn"/>
</dbReference>
<dbReference type="Pfam" id="PF00001">
    <property type="entry name" value="7tm_1"/>
    <property type="match status" value="1"/>
</dbReference>
<name>A0AAD8F9Y1_BIOPF</name>
<evidence type="ECO:0000256" key="4">
    <source>
        <dbReference type="ARBA" id="ARBA00022989"/>
    </source>
</evidence>
<dbReference type="Proteomes" id="UP001233172">
    <property type="component" value="Unassembled WGS sequence"/>
</dbReference>
<dbReference type="Gene3D" id="1.20.1070.10">
    <property type="entry name" value="Rhodopsin 7-helix transmembrane proteins"/>
    <property type="match status" value="1"/>
</dbReference>
<protein>
    <submittedName>
        <fullName evidence="11">5-hydroxytryptamine receptor 5A</fullName>
    </submittedName>
</protein>
<keyword evidence="8" id="KW-0807">Transducer</keyword>
<comment type="caution">
    <text evidence="11">The sequence shown here is derived from an EMBL/GenBank/DDBJ whole genome shotgun (WGS) entry which is preliminary data.</text>
</comment>
<keyword evidence="12" id="KW-1185">Reference proteome</keyword>
<sequence>MLNKSLCDHVSLDLSESSIRYTSHPHLLVVIAVVMCLMNTYIVGSNIFIIVIIGYSRHYSSNVNRSDKRGGYSDINKILSMSLHADQLLIGCFCIPLTTLQIVHNGRWSLGYPFCTVRVFVEAYSEIVYTYHFICICLDALAQVRCPLRYRLLTTKTGYGMVFFCWAIPLFTFIVTVCLGWHTEGIEDALVCLQLFNICANIFSKKFILFILPSSTVISLIVLAVFSAILFLEIYRIHQRRSLHGQIKDTSLVNSGGVPNPDGAGSQCSGCSNNHFNVSIENVEKIQSIGNGPPVMITASASIVNHDSHERQCTCGRSFSNTSKIKENVESKQVKGNVIKTRTIKTKRKAFALVISMATIYSFYLIWFIVICSLFVYDISMFPLWVISLVTSVRYLHSAFLPLIIFNHKTFQKLVRIFRNAIGNANK</sequence>
<keyword evidence="6 9" id="KW-0472">Membrane</keyword>
<evidence type="ECO:0000256" key="5">
    <source>
        <dbReference type="ARBA" id="ARBA00023040"/>
    </source>
</evidence>
<reference evidence="11" key="2">
    <citation type="submission" date="2023-04" db="EMBL/GenBank/DDBJ databases">
        <authorList>
            <person name="Bu L."/>
            <person name="Lu L."/>
            <person name="Laidemitt M.R."/>
            <person name="Zhang S.M."/>
            <person name="Mutuku M."/>
            <person name="Mkoji G."/>
            <person name="Steinauer M."/>
            <person name="Loker E.S."/>
        </authorList>
    </citation>
    <scope>NUCLEOTIDE SEQUENCE</scope>
    <source>
        <strain evidence="11">KasaAsao</strain>
        <tissue evidence="11">Whole Snail</tissue>
    </source>
</reference>
<feature type="transmembrane region" description="Helical" evidence="9">
    <location>
        <begin position="27"/>
        <end position="55"/>
    </location>
</feature>
<evidence type="ECO:0000313" key="12">
    <source>
        <dbReference type="Proteomes" id="UP001233172"/>
    </source>
</evidence>
<evidence type="ECO:0000256" key="1">
    <source>
        <dbReference type="ARBA" id="ARBA00004651"/>
    </source>
</evidence>
<evidence type="ECO:0000256" key="7">
    <source>
        <dbReference type="ARBA" id="ARBA00023170"/>
    </source>
</evidence>
<dbReference type="GO" id="GO:0004930">
    <property type="term" value="F:G protein-coupled receptor activity"/>
    <property type="evidence" value="ECO:0007669"/>
    <property type="project" value="UniProtKB-KW"/>
</dbReference>
<dbReference type="PANTHER" id="PTHR24248">
    <property type="entry name" value="ADRENERGIC RECEPTOR-RELATED G-PROTEIN COUPLED RECEPTOR"/>
    <property type="match status" value="1"/>
</dbReference>
<proteinExistence type="predicted"/>
<feature type="transmembrane region" description="Helical" evidence="9">
    <location>
        <begin position="159"/>
        <end position="182"/>
    </location>
</feature>
<feature type="transmembrane region" description="Helical" evidence="9">
    <location>
        <begin position="382"/>
        <end position="406"/>
    </location>
</feature>
<evidence type="ECO:0000256" key="6">
    <source>
        <dbReference type="ARBA" id="ARBA00023136"/>
    </source>
</evidence>
<evidence type="ECO:0000256" key="8">
    <source>
        <dbReference type="ARBA" id="ARBA00023224"/>
    </source>
</evidence>
<accession>A0AAD8F9Y1</accession>
<evidence type="ECO:0000256" key="9">
    <source>
        <dbReference type="SAM" id="Phobius"/>
    </source>
</evidence>